<gene>
    <name evidence="2" type="primary">P0686C03.136</name>
</gene>
<feature type="compositionally biased region" description="Polar residues" evidence="1">
    <location>
        <begin position="61"/>
        <end position="70"/>
    </location>
</feature>
<reference evidence="3" key="2">
    <citation type="journal article" date="2008" name="Nucleic Acids Res.">
        <title>The rice annotation project database (RAP-DB): 2008 update.</title>
        <authorList>
            <consortium name="The rice annotation project (RAP)"/>
        </authorList>
    </citation>
    <scope>GENOME REANNOTATION</scope>
    <source>
        <strain evidence="3">cv. Nipponbare</strain>
    </source>
</reference>
<evidence type="ECO:0000256" key="1">
    <source>
        <dbReference type="SAM" id="MobiDB-lite"/>
    </source>
</evidence>
<feature type="region of interest" description="Disordered" evidence="1">
    <location>
        <begin position="1"/>
        <end position="24"/>
    </location>
</feature>
<feature type="compositionally biased region" description="Basic and acidic residues" evidence="1">
    <location>
        <begin position="1"/>
        <end position="21"/>
    </location>
</feature>
<protein>
    <submittedName>
        <fullName evidence="2">Uncharacterized protein</fullName>
    </submittedName>
</protein>
<evidence type="ECO:0000313" key="2">
    <source>
        <dbReference type="EMBL" id="BAC56796.1"/>
    </source>
</evidence>
<dbReference type="Proteomes" id="UP000000763">
    <property type="component" value="Chromosome 8"/>
</dbReference>
<feature type="region of interest" description="Disordered" evidence="1">
    <location>
        <begin position="38"/>
        <end position="70"/>
    </location>
</feature>
<name>Q84Z51_ORYSJ</name>
<accession>Q84Z51</accession>
<dbReference type="EMBL" id="AP004761">
    <property type="protein sequence ID" value="BAC56796.1"/>
    <property type="molecule type" value="Genomic_DNA"/>
</dbReference>
<reference evidence="3" key="1">
    <citation type="journal article" date="2005" name="Nature">
        <title>The map-based sequence of the rice genome.</title>
        <authorList>
            <consortium name="International rice genome sequencing project (IRGSP)"/>
            <person name="Matsumoto T."/>
            <person name="Wu J."/>
            <person name="Kanamori H."/>
            <person name="Katayose Y."/>
            <person name="Fujisawa M."/>
            <person name="Namiki N."/>
            <person name="Mizuno H."/>
            <person name="Yamamoto K."/>
            <person name="Antonio B.A."/>
            <person name="Baba T."/>
            <person name="Sakata K."/>
            <person name="Nagamura Y."/>
            <person name="Aoki H."/>
            <person name="Arikawa K."/>
            <person name="Arita K."/>
            <person name="Bito T."/>
            <person name="Chiden Y."/>
            <person name="Fujitsuka N."/>
            <person name="Fukunaka R."/>
            <person name="Hamada M."/>
            <person name="Harada C."/>
            <person name="Hayashi A."/>
            <person name="Hijishita S."/>
            <person name="Honda M."/>
            <person name="Hosokawa S."/>
            <person name="Ichikawa Y."/>
            <person name="Idonuma A."/>
            <person name="Iijima M."/>
            <person name="Ikeda M."/>
            <person name="Ikeno M."/>
            <person name="Ito K."/>
            <person name="Ito S."/>
            <person name="Ito T."/>
            <person name="Ito Y."/>
            <person name="Ito Y."/>
            <person name="Iwabuchi A."/>
            <person name="Kamiya K."/>
            <person name="Karasawa W."/>
            <person name="Kurita K."/>
            <person name="Katagiri S."/>
            <person name="Kikuta A."/>
            <person name="Kobayashi H."/>
            <person name="Kobayashi N."/>
            <person name="Machita K."/>
            <person name="Maehara T."/>
            <person name="Masukawa M."/>
            <person name="Mizubayashi T."/>
            <person name="Mukai Y."/>
            <person name="Nagasaki H."/>
            <person name="Nagata Y."/>
            <person name="Naito S."/>
            <person name="Nakashima M."/>
            <person name="Nakama Y."/>
            <person name="Nakamichi Y."/>
            <person name="Nakamura M."/>
            <person name="Meguro A."/>
            <person name="Negishi M."/>
            <person name="Ohta I."/>
            <person name="Ohta T."/>
            <person name="Okamoto M."/>
            <person name="Ono N."/>
            <person name="Saji S."/>
            <person name="Sakaguchi M."/>
            <person name="Sakai K."/>
            <person name="Shibata M."/>
            <person name="Shimokawa T."/>
            <person name="Song J."/>
            <person name="Takazaki Y."/>
            <person name="Terasawa K."/>
            <person name="Tsugane M."/>
            <person name="Tsuji K."/>
            <person name="Ueda S."/>
            <person name="Waki K."/>
            <person name="Yamagata H."/>
            <person name="Yamamoto M."/>
            <person name="Yamamoto S."/>
            <person name="Yamane H."/>
            <person name="Yoshiki S."/>
            <person name="Yoshihara R."/>
            <person name="Yukawa K."/>
            <person name="Zhong H."/>
            <person name="Yano M."/>
            <person name="Yuan Q."/>
            <person name="Ouyang S."/>
            <person name="Liu J."/>
            <person name="Jones K.M."/>
            <person name="Gansberger K."/>
            <person name="Moffat K."/>
            <person name="Hill J."/>
            <person name="Bera J."/>
            <person name="Fadrosh D."/>
            <person name="Jin S."/>
            <person name="Johri S."/>
            <person name="Kim M."/>
            <person name="Overton L."/>
            <person name="Reardon M."/>
            <person name="Tsitrin T."/>
            <person name="Vuong H."/>
            <person name="Weaver B."/>
            <person name="Ciecko A."/>
            <person name="Tallon L."/>
            <person name="Jackson J."/>
            <person name="Pai G."/>
            <person name="Aken S.V."/>
            <person name="Utterback T."/>
            <person name="Reidmuller S."/>
            <person name="Feldblyum T."/>
            <person name="Hsiao J."/>
            <person name="Zismann V."/>
            <person name="Iobst S."/>
            <person name="de Vazeille A.R."/>
            <person name="Buell C.R."/>
            <person name="Ying K."/>
            <person name="Li Y."/>
            <person name="Lu T."/>
            <person name="Huang Y."/>
            <person name="Zhao Q."/>
            <person name="Feng Q."/>
            <person name="Zhang L."/>
            <person name="Zhu J."/>
            <person name="Weng Q."/>
            <person name="Mu J."/>
            <person name="Lu Y."/>
            <person name="Fan D."/>
            <person name="Liu Y."/>
            <person name="Guan J."/>
            <person name="Zhang Y."/>
            <person name="Yu S."/>
            <person name="Liu X."/>
            <person name="Zhang Y."/>
            <person name="Hong G."/>
            <person name="Han B."/>
            <person name="Choisne N."/>
            <person name="Demange N."/>
            <person name="Orjeda G."/>
            <person name="Samain S."/>
            <person name="Cattolico L."/>
            <person name="Pelletier E."/>
            <person name="Couloux A."/>
            <person name="Segurens B."/>
            <person name="Wincker P."/>
            <person name="D'Hont A."/>
            <person name="Scarpelli C."/>
            <person name="Weissenbach J."/>
            <person name="Salanoubat M."/>
            <person name="Quetier F."/>
            <person name="Yu Y."/>
            <person name="Kim H.R."/>
            <person name="Rambo T."/>
            <person name="Currie J."/>
            <person name="Collura K."/>
            <person name="Luo M."/>
            <person name="Yang T."/>
            <person name="Ammiraju J.S.S."/>
            <person name="Engler F."/>
            <person name="Soderlund C."/>
            <person name="Wing R.A."/>
            <person name="Palmer L.E."/>
            <person name="de la Bastide M."/>
            <person name="Spiegel L."/>
            <person name="Nascimento L."/>
            <person name="Zutavern T."/>
            <person name="O'Shaughnessy A."/>
            <person name="Dike S."/>
            <person name="Dedhia N."/>
            <person name="Preston R."/>
            <person name="Balija V."/>
            <person name="McCombie W.R."/>
            <person name="Chow T."/>
            <person name="Chen H."/>
            <person name="Chung M."/>
            <person name="Chen C."/>
            <person name="Shaw J."/>
            <person name="Wu H."/>
            <person name="Hsiao K."/>
            <person name="Chao Y."/>
            <person name="Chu M."/>
            <person name="Cheng C."/>
            <person name="Hour A."/>
            <person name="Lee P."/>
            <person name="Lin S."/>
            <person name="Lin Y."/>
            <person name="Liou J."/>
            <person name="Liu S."/>
            <person name="Hsing Y."/>
            <person name="Raghuvanshi S."/>
            <person name="Mohanty A."/>
            <person name="Bharti A.K."/>
            <person name="Gaur A."/>
            <person name="Gupta V."/>
            <person name="Kumar D."/>
            <person name="Ravi V."/>
            <person name="Vij S."/>
            <person name="Kapur A."/>
            <person name="Khurana P."/>
            <person name="Khurana P."/>
            <person name="Khurana J.P."/>
            <person name="Tyagi A.K."/>
            <person name="Gaikwad K."/>
            <person name="Singh A."/>
            <person name="Dalal V."/>
            <person name="Srivastava S."/>
            <person name="Dixit A."/>
            <person name="Pal A.K."/>
            <person name="Ghazi I.A."/>
            <person name="Yadav M."/>
            <person name="Pandit A."/>
            <person name="Bhargava A."/>
            <person name="Sureshbabu K."/>
            <person name="Batra K."/>
            <person name="Sharma T.R."/>
            <person name="Mohapatra T."/>
            <person name="Singh N.K."/>
            <person name="Messing J."/>
            <person name="Nelson A.B."/>
            <person name="Fuks G."/>
            <person name="Kavchok S."/>
            <person name="Keizer G."/>
            <person name="Linton E."/>
            <person name="Llaca V."/>
            <person name="Song R."/>
            <person name="Tanyolac B."/>
            <person name="Young S."/>
            <person name="Ho-Il K."/>
            <person name="Hahn J.H."/>
            <person name="Sangsakoo G."/>
            <person name="Vanavichit A."/>
            <person name="de Mattos Luiz.A.T."/>
            <person name="Zimmer P.D."/>
            <person name="Malone G."/>
            <person name="Dellagostin O."/>
            <person name="de Oliveira A.C."/>
            <person name="Bevan M."/>
            <person name="Bancroft I."/>
            <person name="Minx P."/>
            <person name="Cordum H."/>
            <person name="Wilson R."/>
            <person name="Cheng Z."/>
            <person name="Jin W."/>
            <person name="Jiang J."/>
            <person name="Leong S.A."/>
            <person name="Iwama H."/>
            <person name="Gojobori T."/>
            <person name="Itoh T."/>
            <person name="Niimura Y."/>
            <person name="Fujii Y."/>
            <person name="Habara T."/>
            <person name="Sakai H."/>
            <person name="Sato Y."/>
            <person name="Wilson G."/>
            <person name="Kumar K."/>
            <person name="McCouch S."/>
            <person name="Juretic N."/>
            <person name="Hoen D."/>
            <person name="Wright S."/>
            <person name="Bruskiewich R."/>
            <person name="Bureau T."/>
            <person name="Miyao A."/>
            <person name="Hirochika H."/>
            <person name="Nishikawa T."/>
            <person name="Kadowaki K."/>
            <person name="Sugiura M."/>
            <person name="Burr B."/>
            <person name="Sasaki T."/>
        </authorList>
    </citation>
    <scope>NUCLEOTIDE SEQUENCE [LARGE SCALE GENOMIC DNA]</scope>
    <source>
        <strain evidence="3">cv. Nipponbare</strain>
    </source>
</reference>
<evidence type="ECO:0000313" key="3">
    <source>
        <dbReference type="Proteomes" id="UP000000763"/>
    </source>
</evidence>
<sequence length="70" mass="8009">MLQHTKVQDLDRNSLEVERPRSSNMEVRISNRIRCDMQHVSSGTNRDNAMDDNFAMRNGVSAGSNRSGWE</sequence>
<organism evidence="2 3">
    <name type="scientific">Oryza sativa subsp. japonica</name>
    <name type="common">Rice</name>
    <dbReference type="NCBI Taxonomy" id="39947"/>
    <lineage>
        <taxon>Eukaryota</taxon>
        <taxon>Viridiplantae</taxon>
        <taxon>Streptophyta</taxon>
        <taxon>Embryophyta</taxon>
        <taxon>Tracheophyta</taxon>
        <taxon>Spermatophyta</taxon>
        <taxon>Magnoliopsida</taxon>
        <taxon>Liliopsida</taxon>
        <taxon>Poales</taxon>
        <taxon>Poaceae</taxon>
        <taxon>BOP clade</taxon>
        <taxon>Oryzoideae</taxon>
        <taxon>Oryzeae</taxon>
        <taxon>Oryzinae</taxon>
        <taxon>Oryza</taxon>
        <taxon>Oryza sativa</taxon>
    </lineage>
</organism>
<dbReference type="AlphaFoldDB" id="Q84Z51"/>
<proteinExistence type="predicted"/>